<evidence type="ECO:0000313" key="2">
    <source>
        <dbReference type="Proteomes" id="UP000177941"/>
    </source>
</evidence>
<protein>
    <submittedName>
        <fullName evidence="1">Uncharacterized protein</fullName>
    </submittedName>
</protein>
<sequence length="99" mass="11396">MILLKKKLGADNRRVIILSNAKQSQEYSRGGDIEVILHAMVDRNGKVRVLYANENDGKRKLYLNYRDNDWNENCRFPSTRNFLLINGNAPVATAQELFV</sequence>
<name>A0A1G1XBX3_9BACT</name>
<gene>
    <name evidence="1" type="ORF">A3E36_04850</name>
</gene>
<reference evidence="1 2" key="1">
    <citation type="journal article" date="2016" name="Nat. Commun.">
        <title>Thousands of microbial genomes shed light on interconnected biogeochemical processes in an aquifer system.</title>
        <authorList>
            <person name="Anantharaman K."/>
            <person name="Brown C.T."/>
            <person name="Hug L.A."/>
            <person name="Sharon I."/>
            <person name="Castelle C.J."/>
            <person name="Probst A.J."/>
            <person name="Thomas B.C."/>
            <person name="Singh A."/>
            <person name="Wilkins M.J."/>
            <person name="Karaoz U."/>
            <person name="Brodie E.L."/>
            <person name="Williams K.H."/>
            <person name="Hubbard S.S."/>
            <person name="Banfield J.F."/>
        </authorList>
    </citation>
    <scope>NUCLEOTIDE SEQUENCE [LARGE SCALE GENOMIC DNA]</scope>
</reference>
<organism evidence="1 2">
    <name type="scientific">Candidatus Andersenbacteria bacterium RIFCSPHIGHO2_12_FULL_45_11b</name>
    <dbReference type="NCBI Taxonomy" id="1797282"/>
    <lineage>
        <taxon>Bacteria</taxon>
        <taxon>Candidatus Anderseniibacteriota</taxon>
    </lineage>
</organism>
<dbReference type="AlphaFoldDB" id="A0A1G1XBX3"/>
<accession>A0A1G1XBX3</accession>
<dbReference type="EMBL" id="MHHS01000006">
    <property type="protein sequence ID" value="OGY37563.1"/>
    <property type="molecule type" value="Genomic_DNA"/>
</dbReference>
<evidence type="ECO:0000313" key="1">
    <source>
        <dbReference type="EMBL" id="OGY37563.1"/>
    </source>
</evidence>
<proteinExistence type="predicted"/>
<dbReference type="Proteomes" id="UP000177941">
    <property type="component" value="Unassembled WGS sequence"/>
</dbReference>
<comment type="caution">
    <text evidence="1">The sequence shown here is derived from an EMBL/GenBank/DDBJ whole genome shotgun (WGS) entry which is preliminary data.</text>
</comment>